<feature type="chain" id="PRO_5008129481" description="DNL-type domain-containing protein" evidence="5">
    <location>
        <begin position="18"/>
        <end position="147"/>
    </location>
</feature>
<dbReference type="Proteomes" id="UP000075884">
    <property type="component" value="Unassembled WGS sequence"/>
</dbReference>
<dbReference type="InterPro" id="IPR024158">
    <property type="entry name" value="Mt_import_TIM15"/>
</dbReference>
<keyword evidence="2 4" id="KW-0863">Zinc-finger</keyword>
<keyword evidence="8" id="KW-1185">Reference proteome</keyword>
<name>A0A182N7T8_9DIPT</name>
<keyword evidence="1" id="KW-0479">Metal-binding</keyword>
<dbReference type="STRING" id="7168.A0A182N7T8"/>
<feature type="domain" description="DNL-type" evidence="6">
    <location>
        <begin position="69"/>
        <end position="147"/>
    </location>
</feature>
<organism evidence="7 8">
    <name type="scientific">Anopheles dirus</name>
    <dbReference type="NCBI Taxonomy" id="7168"/>
    <lineage>
        <taxon>Eukaryota</taxon>
        <taxon>Metazoa</taxon>
        <taxon>Ecdysozoa</taxon>
        <taxon>Arthropoda</taxon>
        <taxon>Hexapoda</taxon>
        <taxon>Insecta</taxon>
        <taxon>Pterygota</taxon>
        <taxon>Neoptera</taxon>
        <taxon>Endopterygota</taxon>
        <taxon>Diptera</taxon>
        <taxon>Nematocera</taxon>
        <taxon>Culicoidea</taxon>
        <taxon>Culicidae</taxon>
        <taxon>Anophelinae</taxon>
        <taxon>Anopheles</taxon>
    </lineage>
</organism>
<evidence type="ECO:0000256" key="2">
    <source>
        <dbReference type="ARBA" id="ARBA00022771"/>
    </source>
</evidence>
<feature type="signal peptide" evidence="5">
    <location>
        <begin position="1"/>
        <end position="17"/>
    </location>
</feature>
<dbReference type="EnsemblMetazoa" id="ADIR003712-RA">
    <property type="protein sequence ID" value="ADIR003712-PA"/>
    <property type="gene ID" value="ADIR003712"/>
</dbReference>
<dbReference type="GO" id="GO:0006457">
    <property type="term" value="P:protein folding"/>
    <property type="evidence" value="ECO:0007669"/>
    <property type="project" value="TreeGrafter"/>
</dbReference>
<dbReference type="GO" id="GO:0030150">
    <property type="term" value="P:protein import into mitochondrial matrix"/>
    <property type="evidence" value="ECO:0007669"/>
    <property type="project" value="TreeGrafter"/>
</dbReference>
<evidence type="ECO:0000313" key="7">
    <source>
        <dbReference type="EnsemblMetazoa" id="ADIR003712-PA"/>
    </source>
</evidence>
<dbReference type="GO" id="GO:0005739">
    <property type="term" value="C:mitochondrion"/>
    <property type="evidence" value="ECO:0007669"/>
    <property type="project" value="TreeGrafter"/>
</dbReference>
<reference evidence="8" key="1">
    <citation type="submission" date="2013-03" db="EMBL/GenBank/DDBJ databases">
        <title>The Genome Sequence of Anopheles dirus WRAIR2.</title>
        <authorList>
            <consortium name="The Broad Institute Genomics Platform"/>
            <person name="Neafsey D.E."/>
            <person name="Walton C."/>
            <person name="Walker B."/>
            <person name="Young S.K."/>
            <person name="Zeng Q."/>
            <person name="Gargeya S."/>
            <person name="Fitzgerald M."/>
            <person name="Haas B."/>
            <person name="Abouelleil A."/>
            <person name="Allen A.W."/>
            <person name="Alvarado L."/>
            <person name="Arachchi H.M."/>
            <person name="Berlin A.M."/>
            <person name="Chapman S.B."/>
            <person name="Gainer-Dewar J."/>
            <person name="Goldberg J."/>
            <person name="Griggs A."/>
            <person name="Gujja S."/>
            <person name="Hansen M."/>
            <person name="Howarth C."/>
            <person name="Imamovic A."/>
            <person name="Ireland A."/>
            <person name="Larimer J."/>
            <person name="McCowan C."/>
            <person name="Murphy C."/>
            <person name="Pearson M."/>
            <person name="Poon T.W."/>
            <person name="Priest M."/>
            <person name="Roberts A."/>
            <person name="Saif S."/>
            <person name="Shea T."/>
            <person name="Sisk P."/>
            <person name="Sykes S."/>
            <person name="Wortman J."/>
            <person name="Nusbaum C."/>
            <person name="Birren B."/>
        </authorList>
    </citation>
    <scope>NUCLEOTIDE SEQUENCE [LARGE SCALE GENOMIC DNA]</scope>
    <source>
        <strain evidence="8">WRAIR2</strain>
    </source>
</reference>
<evidence type="ECO:0000259" key="6">
    <source>
        <dbReference type="PROSITE" id="PS51501"/>
    </source>
</evidence>
<dbReference type="Pfam" id="PF05180">
    <property type="entry name" value="zf-DNL"/>
    <property type="match status" value="1"/>
</dbReference>
<dbReference type="VEuPathDB" id="VectorBase:ADIR003712"/>
<evidence type="ECO:0000313" key="8">
    <source>
        <dbReference type="Proteomes" id="UP000075884"/>
    </source>
</evidence>
<dbReference type="GO" id="GO:0051087">
    <property type="term" value="F:protein-folding chaperone binding"/>
    <property type="evidence" value="ECO:0007669"/>
    <property type="project" value="TreeGrafter"/>
</dbReference>
<evidence type="ECO:0000256" key="4">
    <source>
        <dbReference type="PROSITE-ProRule" id="PRU00834"/>
    </source>
</evidence>
<proteinExistence type="predicted"/>
<evidence type="ECO:0000256" key="3">
    <source>
        <dbReference type="ARBA" id="ARBA00022833"/>
    </source>
</evidence>
<dbReference type="GO" id="GO:0008270">
    <property type="term" value="F:zinc ion binding"/>
    <property type="evidence" value="ECO:0007669"/>
    <property type="project" value="UniProtKB-KW"/>
</dbReference>
<reference evidence="7" key="2">
    <citation type="submission" date="2020-05" db="UniProtKB">
        <authorList>
            <consortium name="EnsemblMetazoa"/>
        </authorList>
    </citation>
    <scope>IDENTIFICATION</scope>
    <source>
        <strain evidence="7">WRAIR2</strain>
    </source>
</reference>
<evidence type="ECO:0000256" key="5">
    <source>
        <dbReference type="SAM" id="SignalP"/>
    </source>
</evidence>
<accession>A0A182N7T8</accession>
<dbReference type="PANTHER" id="PTHR20922">
    <property type="entry name" value="DNL-TYPE ZINC FINGER PROTEIN"/>
    <property type="match status" value="1"/>
</dbReference>
<dbReference type="InterPro" id="IPR007853">
    <property type="entry name" value="Znf_DNL-typ"/>
</dbReference>
<evidence type="ECO:0000256" key="1">
    <source>
        <dbReference type="ARBA" id="ARBA00022723"/>
    </source>
</evidence>
<dbReference type="GO" id="GO:0050821">
    <property type="term" value="P:protein stabilization"/>
    <property type="evidence" value="ECO:0007669"/>
    <property type="project" value="TreeGrafter"/>
</dbReference>
<keyword evidence="5" id="KW-0732">Signal</keyword>
<dbReference type="PANTHER" id="PTHR20922:SF13">
    <property type="entry name" value="DNL-TYPE ZINC FINGER PROTEIN"/>
    <property type="match status" value="1"/>
</dbReference>
<dbReference type="PROSITE" id="PS51501">
    <property type="entry name" value="ZF_DNL"/>
    <property type="match status" value="1"/>
</dbReference>
<sequence>MALARSVLRLFWRRSAAQLATPVQSKFAPQILLLGCNFSLRTPFCTGAPLAPVADCTPQNANADEIGRVQPRKMSLIYTCKVCNHRNMKMISKQAYEKGVVIVTCEGCSNHHLIADNLNWFTDLNGKRNIEEILAEKGEKITKIFEK</sequence>
<protein>
    <recommendedName>
        <fullName evidence="6">DNL-type domain-containing protein</fullName>
    </recommendedName>
</protein>
<dbReference type="AlphaFoldDB" id="A0A182N7T8"/>
<keyword evidence="3" id="KW-0862">Zinc</keyword>